<keyword evidence="7" id="KW-0479">Metal-binding</keyword>
<keyword evidence="9" id="KW-0862">Zinc</keyword>
<dbReference type="Proteomes" id="UP000265964">
    <property type="component" value="Unassembled WGS sequence"/>
</dbReference>
<dbReference type="PANTHER" id="PTHR11777">
    <property type="entry name" value="ALANYL-TRNA SYNTHETASE"/>
    <property type="match status" value="1"/>
</dbReference>
<dbReference type="FunFam" id="3.30.54.20:FF:000001">
    <property type="entry name" value="Alanine--tRNA ligase"/>
    <property type="match status" value="1"/>
</dbReference>
<sequence>RVAAIKQHVNSNYDIDVFKHLIKRAAELTGVEINKETRHSLNVIADHIRSCTFLIGDGVIPSNEGRGYVLRRIIRRAIRHGYLLGVRGTFFYKLVDDVIKVMEDAAQYLDTTAKKEFIAKILRLEEEQFARTIERGINLLNTEIDTLREQGKNTIPGEVAFTLLDTYGFPLDLTIDICKEKGLEVDVAGFEAKMEEQRKLAKANSKFSVNYGEVIKTDLVTEYDFYNNNSLEATATVTAIYQGDKLVDSVSSGDEAVIITNISPFYGESGGQVGDTGTIKSEQLIFDVTDTQKYALALGHHGKVAAGEVKVGDQVELVVDAQRRKAVVLHHSVTHLLHAAVRQVLGEHVHQKGSLNTFGVSRFDISHPEAISLTQMLEIERLVNDHIRANHPVEIKEMSMDEAKALGAQALFTEKYGDRVRVVMMSEWSIELCGGLHVASTGEIGLFKLLSDSGISAGVRRLEYVAGDLAVQYMQRDAILLRELSELAAKPKAELASAITANQARVKDLEKYINSMKEELALQKVDALLVNSEVVGEANLVFVKLDDLDVKSLKTIAFELANRVKEKGIFVLANVNKEGAGNLLVSIKGLTDKFNAGTMVRELATKLGGKGGGKADQAMGSFNDYDHLVEELAKLKEEVKAQL</sequence>
<dbReference type="InterPro" id="IPR050058">
    <property type="entry name" value="Ala-tRNA_ligase"/>
</dbReference>
<evidence type="ECO:0000256" key="6">
    <source>
        <dbReference type="ARBA" id="ARBA00022598"/>
    </source>
</evidence>
<proteinExistence type="inferred from homology"/>
<dbReference type="SUPFAM" id="SSF101353">
    <property type="entry name" value="Putative anticodon-binding domain of alanyl-tRNA synthetase (AlaRS)"/>
    <property type="match status" value="1"/>
</dbReference>
<dbReference type="GO" id="GO:0006419">
    <property type="term" value="P:alanyl-tRNA aminoacylation"/>
    <property type="evidence" value="ECO:0007669"/>
    <property type="project" value="UniProtKB-UniRule"/>
</dbReference>
<dbReference type="Gene3D" id="6.10.250.550">
    <property type="match status" value="1"/>
</dbReference>
<comment type="caution">
    <text evidence="16">The sequence shown here is derived from an EMBL/GenBank/DDBJ whole genome shotgun (WGS) entry which is preliminary data.</text>
</comment>
<protein>
    <recommendedName>
        <fullName evidence="4 14">Alanine--tRNA ligase</fullName>
        <ecNumber evidence="3 14">6.1.1.7</ecNumber>
    </recommendedName>
</protein>
<dbReference type="SUPFAM" id="SSF55186">
    <property type="entry name" value="ThrRS/AlaRS common domain"/>
    <property type="match status" value="1"/>
</dbReference>
<dbReference type="HAMAP" id="MF_00036_B">
    <property type="entry name" value="Ala_tRNA_synth_B"/>
    <property type="match status" value="1"/>
</dbReference>
<keyword evidence="13" id="KW-0030">Aminoacyl-tRNA synthetase</keyword>
<keyword evidence="10" id="KW-0067">ATP-binding</keyword>
<dbReference type="GO" id="GO:0005524">
    <property type="term" value="F:ATP binding"/>
    <property type="evidence" value="ECO:0007669"/>
    <property type="project" value="UniProtKB-KW"/>
</dbReference>
<evidence type="ECO:0000259" key="15">
    <source>
        <dbReference type="PROSITE" id="PS50860"/>
    </source>
</evidence>
<dbReference type="Gene3D" id="3.30.980.10">
    <property type="entry name" value="Threonyl-trna Synthetase, Chain A, domain 2"/>
    <property type="match status" value="1"/>
</dbReference>
<dbReference type="InterPro" id="IPR012947">
    <property type="entry name" value="tRNA_SAD"/>
</dbReference>
<evidence type="ECO:0000256" key="7">
    <source>
        <dbReference type="ARBA" id="ARBA00022723"/>
    </source>
</evidence>
<evidence type="ECO:0000313" key="17">
    <source>
        <dbReference type="Proteomes" id="UP000265964"/>
    </source>
</evidence>
<dbReference type="InterPro" id="IPR018165">
    <property type="entry name" value="Ala-tRNA-synth_IIc_core"/>
</dbReference>
<reference evidence="16 17" key="1">
    <citation type="submission" date="2017-08" db="EMBL/GenBank/DDBJ databases">
        <title>Reclassification of Bisgaard taxon 37 and 44.</title>
        <authorList>
            <person name="Christensen H."/>
        </authorList>
    </citation>
    <scope>NUCLEOTIDE SEQUENCE [LARGE SCALE GENOMIC DNA]</scope>
    <source>
        <strain evidence="16 17">EEAB3T1</strain>
    </source>
</reference>
<dbReference type="InterPro" id="IPR018162">
    <property type="entry name" value="Ala-tRNA-ligase_IIc_anticod-bd"/>
</dbReference>
<dbReference type="EC" id="6.1.1.7" evidence="3 14"/>
<dbReference type="InterPro" id="IPR018163">
    <property type="entry name" value="Thr/Ala-tRNA-synth_IIc_edit"/>
</dbReference>
<keyword evidence="12" id="KW-0648">Protein biosynthesis</keyword>
<name>A0A3A1Y910_9GAMM</name>
<dbReference type="Gene3D" id="3.30.54.20">
    <property type="match status" value="1"/>
</dbReference>
<dbReference type="Pfam" id="PF07973">
    <property type="entry name" value="tRNA_SAD"/>
    <property type="match status" value="1"/>
</dbReference>
<dbReference type="InterPro" id="IPR018164">
    <property type="entry name" value="Ala-tRNA-synth_IIc_N"/>
</dbReference>
<gene>
    <name evidence="16" type="primary">alaS</name>
    <name evidence="16" type="ORF">CKF59_04690</name>
</gene>
<evidence type="ECO:0000256" key="9">
    <source>
        <dbReference type="ARBA" id="ARBA00022833"/>
    </source>
</evidence>
<dbReference type="InterPro" id="IPR009000">
    <property type="entry name" value="Transl_B-barrel_sf"/>
</dbReference>
<dbReference type="AlphaFoldDB" id="A0A3A1Y910"/>
<comment type="similarity">
    <text evidence="2">Belongs to the class-II aminoacyl-tRNA synthetase family.</text>
</comment>
<dbReference type="Pfam" id="PF02272">
    <property type="entry name" value="DHHA1"/>
    <property type="match status" value="1"/>
</dbReference>
<dbReference type="InterPro" id="IPR003156">
    <property type="entry name" value="DHHA1_dom"/>
</dbReference>
<keyword evidence="6 16" id="KW-0436">Ligase</keyword>
<evidence type="ECO:0000256" key="3">
    <source>
        <dbReference type="ARBA" id="ARBA00013168"/>
    </source>
</evidence>
<dbReference type="GO" id="GO:0000049">
    <property type="term" value="F:tRNA binding"/>
    <property type="evidence" value="ECO:0007669"/>
    <property type="project" value="UniProtKB-KW"/>
</dbReference>
<keyword evidence="11" id="KW-0694">RNA-binding</keyword>
<feature type="domain" description="Alanyl-transfer RNA synthetases family profile" evidence="15">
    <location>
        <begin position="1"/>
        <end position="476"/>
    </location>
</feature>
<evidence type="ECO:0000256" key="10">
    <source>
        <dbReference type="ARBA" id="ARBA00022840"/>
    </source>
</evidence>
<evidence type="ECO:0000256" key="13">
    <source>
        <dbReference type="ARBA" id="ARBA00023146"/>
    </source>
</evidence>
<evidence type="ECO:0000256" key="2">
    <source>
        <dbReference type="ARBA" id="ARBA00008226"/>
    </source>
</evidence>
<dbReference type="NCBIfam" id="TIGR00344">
    <property type="entry name" value="alaS"/>
    <property type="match status" value="1"/>
</dbReference>
<keyword evidence="5" id="KW-0820">tRNA-binding</keyword>
<comment type="cofactor">
    <cofactor evidence="1">
        <name>Zn(2+)</name>
        <dbReference type="ChEBI" id="CHEBI:29105"/>
    </cofactor>
</comment>
<evidence type="ECO:0000256" key="4">
    <source>
        <dbReference type="ARBA" id="ARBA00017959"/>
    </source>
</evidence>
<dbReference type="FunFam" id="3.30.980.10:FF:000004">
    <property type="entry name" value="Alanine--tRNA ligase, cytoplasmic"/>
    <property type="match status" value="1"/>
</dbReference>
<organism evidence="16 17">
    <name type="scientific">Psittacicella gerlachiana</name>
    <dbReference type="NCBI Taxonomy" id="2028574"/>
    <lineage>
        <taxon>Bacteria</taxon>
        <taxon>Pseudomonadati</taxon>
        <taxon>Pseudomonadota</taxon>
        <taxon>Gammaproteobacteria</taxon>
        <taxon>Pasteurellales</taxon>
        <taxon>Psittacicellaceae</taxon>
        <taxon>Psittacicella</taxon>
    </lineage>
</organism>
<dbReference type="PRINTS" id="PR00980">
    <property type="entry name" value="TRNASYNTHALA"/>
</dbReference>
<keyword evidence="8" id="KW-0547">Nucleotide-binding</keyword>
<dbReference type="Pfam" id="PF01411">
    <property type="entry name" value="tRNA-synt_2c"/>
    <property type="match status" value="1"/>
</dbReference>
<dbReference type="GO" id="GO:0004813">
    <property type="term" value="F:alanine-tRNA ligase activity"/>
    <property type="evidence" value="ECO:0007669"/>
    <property type="project" value="UniProtKB-UniRule"/>
</dbReference>
<evidence type="ECO:0000256" key="1">
    <source>
        <dbReference type="ARBA" id="ARBA00001947"/>
    </source>
</evidence>
<dbReference type="Gene3D" id="2.40.30.130">
    <property type="match status" value="1"/>
</dbReference>
<evidence type="ECO:0000256" key="14">
    <source>
        <dbReference type="NCBIfam" id="TIGR00344"/>
    </source>
</evidence>
<dbReference type="GO" id="GO:0045892">
    <property type="term" value="P:negative regulation of DNA-templated transcription"/>
    <property type="evidence" value="ECO:0007669"/>
    <property type="project" value="TreeGrafter"/>
</dbReference>
<dbReference type="InterPro" id="IPR002318">
    <property type="entry name" value="Ala-tRNA-lgiase_IIc"/>
</dbReference>
<feature type="non-terminal residue" evidence="16">
    <location>
        <position position="1"/>
    </location>
</feature>
<dbReference type="FunFam" id="3.10.310.40:FF:000001">
    <property type="entry name" value="Alanine--tRNA ligase"/>
    <property type="match status" value="1"/>
</dbReference>
<evidence type="ECO:0000313" key="16">
    <source>
        <dbReference type="EMBL" id="RIY34793.1"/>
    </source>
</evidence>
<dbReference type="OrthoDB" id="9803884at2"/>
<accession>A0A3A1Y910</accession>
<dbReference type="GO" id="GO:0002161">
    <property type="term" value="F:aminoacyl-tRNA deacylase activity"/>
    <property type="evidence" value="ECO:0007669"/>
    <property type="project" value="TreeGrafter"/>
</dbReference>
<dbReference type="RefSeq" id="WP_119534817.1">
    <property type="nucleotide sequence ID" value="NZ_NRJF01000126.1"/>
</dbReference>
<dbReference type="FunFam" id="2.40.30.130:FF:000001">
    <property type="entry name" value="Alanine--tRNA ligase"/>
    <property type="match status" value="1"/>
</dbReference>
<evidence type="ECO:0000256" key="11">
    <source>
        <dbReference type="ARBA" id="ARBA00022884"/>
    </source>
</evidence>
<dbReference type="PROSITE" id="PS50860">
    <property type="entry name" value="AA_TRNA_LIGASE_II_ALA"/>
    <property type="match status" value="1"/>
</dbReference>
<dbReference type="GO" id="GO:0046872">
    <property type="term" value="F:metal ion binding"/>
    <property type="evidence" value="ECO:0007669"/>
    <property type="project" value="UniProtKB-KW"/>
</dbReference>
<keyword evidence="17" id="KW-1185">Reference proteome</keyword>
<dbReference type="EMBL" id="NRJF01000126">
    <property type="protein sequence ID" value="RIY34793.1"/>
    <property type="molecule type" value="Genomic_DNA"/>
</dbReference>
<evidence type="ECO:0000256" key="5">
    <source>
        <dbReference type="ARBA" id="ARBA00022555"/>
    </source>
</evidence>
<dbReference type="InterPro" id="IPR023033">
    <property type="entry name" value="Ala_tRNA_ligase_euk/bac"/>
</dbReference>
<dbReference type="PANTHER" id="PTHR11777:SF9">
    <property type="entry name" value="ALANINE--TRNA LIGASE, CYTOPLASMIC"/>
    <property type="match status" value="1"/>
</dbReference>
<dbReference type="SMART" id="SM00863">
    <property type="entry name" value="tRNA_SAD"/>
    <property type="match status" value="1"/>
</dbReference>
<dbReference type="SUPFAM" id="SSF50447">
    <property type="entry name" value="Translation proteins"/>
    <property type="match status" value="1"/>
</dbReference>
<evidence type="ECO:0000256" key="12">
    <source>
        <dbReference type="ARBA" id="ARBA00022917"/>
    </source>
</evidence>
<dbReference type="GO" id="GO:0005829">
    <property type="term" value="C:cytosol"/>
    <property type="evidence" value="ECO:0007669"/>
    <property type="project" value="TreeGrafter"/>
</dbReference>
<dbReference type="Gene3D" id="3.10.310.40">
    <property type="match status" value="1"/>
</dbReference>
<evidence type="ECO:0000256" key="8">
    <source>
        <dbReference type="ARBA" id="ARBA00022741"/>
    </source>
</evidence>